<dbReference type="EMBL" id="WSZM01000132">
    <property type="protein sequence ID" value="KAF4041068.1"/>
    <property type="molecule type" value="Genomic_DNA"/>
</dbReference>
<evidence type="ECO:0000256" key="1">
    <source>
        <dbReference type="SAM" id="MobiDB-lite"/>
    </source>
</evidence>
<protein>
    <submittedName>
        <fullName evidence="2">Uncharacterized protein</fullName>
    </submittedName>
</protein>
<accession>A0A833SXB0</accession>
<dbReference type="AlphaFoldDB" id="A0A833SXB0"/>
<organism evidence="2 3">
    <name type="scientific">Phytophthora infestans</name>
    <name type="common">Potato late blight agent</name>
    <name type="synonym">Botrytis infestans</name>
    <dbReference type="NCBI Taxonomy" id="4787"/>
    <lineage>
        <taxon>Eukaryota</taxon>
        <taxon>Sar</taxon>
        <taxon>Stramenopiles</taxon>
        <taxon>Oomycota</taxon>
        <taxon>Peronosporomycetes</taxon>
        <taxon>Peronosporales</taxon>
        <taxon>Peronosporaceae</taxon>
        <taxon>Phytophthora</taxon>
    </lineage>
</organism>
<reference evidence="2" key="1">
    <citation type="submission" date="2020-04" db="EMBL/GenBank/DDBJ databases">
        <title>Hybrid Assembly of Korean Phytophthora infestans isolates.</title>
        <authorList>
            <person name="Prokchorchik M."/>
            <person name="Lee Y."/>
            <person name="Seo J."/>
            <person name="Cho J.-H."/>
            <person name="Park Y.-E."/>
            <person name="Jang D.-C."/>
            <person name="Im J.-S."/>
            <person name="Choi J.-G."/>
            <person name="Park H.-J."/>
            <person name="Lee G.-B."/>
            <person name="Lee Y.-G."/>
            <person name="Hong S.-Y."/>
            <person name="Cho K."/>
            <person name="Sohn K.H."/>
        </authorList>
    </citation>
    <scope>NUCLEOTIDE SEQUENCE</scope>
    <source>
        <strain evidence="2">KR_1_A1</strain>
    </source>
</reference>
<feature type="region of interest" description="Disordered" evidence="1">
    <location>
        <begin position="302"/>
        <end position="324"/>
    </location>
</feature>
<comment type="caution">
    <text evidence="2">The sequence shown here is derived from an EMBL/GenBank/DDBJ whole genome shotgun (WGS) entry which is preliminary data.</text>
</comment>
<sequence>MVLFCVDTASCSTRQCRESSSEFFGKQGRADGRFAPPDSLLRTLDEAIANGGTDADLRLNARRGVQRAHVTTEEKLKLFITDGPLLKSHQLDEIVAAIIKSPKPTLGPQPRHRCAISLESLDAGNALQCVLLDVFRGLEERAFRSRRRRDLRLLRKAMTHCASHSNVPSRMTYVSRQDDEVPVISMSTTSHSGQHHRFEVDFLRLFLETSHKSRVLNTVPPCIAVRQAQRPQDISLEARLSPDDPIVSVQVTGHAAASPSANTMPSDKTTGSTLLLGPLLNLAKPEKSAPFQEWVDIHVESRSPSQDPRKWVQKRTESNDHLSI</sequence>
<proteinExistence type="predicted"/>
<evidence type="ECO:0000313" key="3">
    <source>
        <dbReference type="Proteomes" id="UP000602510"/>
    </source>
</evidence>
<keyword evidence="3" id="KW-1185">Reference proteome</keyword>
<gene>
    <name evidence="2" type="ORF">GN244_ATG06734</name>
</gene>
<evidence type="ECO:0000313" key="2">
    <source>
        <dbReference type="EMBL" id="KAF4041068.1"/>
    </source>
</evidence>
<dbReference type="Proteomes" id="UP000602510">
    <property type="component" value="Unassembled WGS sequence"/>
</dbReference>
<name>A0A833SXB0_PHYIN</name>